<evidence type="ECO:0000256" key="5">
    <source>
        <dbReference type="SAM" id="Phobius"/>
    </source>
</evidence>
<dbReference type="PANTHER" id="PTHR10903">
    <property type="entry name" value="GTPASE, IMAP FAMILY MEMBER-RELATED"/>
    <property type="match status" value="1"/>
</dbReference>
<evidence type="ECO:0000256" key="4">
    <source>
        <dbReference type="SAM" id="Coils"/>
    </source>
</evidence>
<organism evidence="7 8">
    <name type="scientific">Oopsacas minuta</name>
    <dbReference type="NCBI Taxonomy" id="111878"/>
    <lineage>
        <taxon>Eukaryota</taxon>
        <taxon>Metazoa</taxon>
        <taxon>Porifera</taxon>
        <taxon>Hexactinellida</taxon>
        <taxon>Hexasterophora</taxon>
        <taxon>Lyssacinosida</taxon>
        <taxon>Leucopsacidae</taxon>
        <taxon>Oopsacas</taxon>
    </lineage>
</organism>
<dbReference type="InterPro" id="IPR045058">
    <property type="entry name" value="GIMA/IAN/Toc"/>
</dbReference>
<dbReference type="EMBL" id="JAKMXF010000321">
    <property type="protein sequence ID" value="KAI6649450.1"/>
    <property type="molecule type" value="Genomic_DNA"/>
</dbReference>
<keyword evidence="5" id="KW-0472">Membrane</keyword>
<sequence length="369" mass="42110">MATSGPSSNIEFEDYFEIEKPSHYDISLLFIGATGAGKSTLCNFLVKSQFFEAKSSMKSVTNITKSYFFEFNGKIFKVIDCPGFVDIDEETSEVLSEICRAGILARDGLDAIVFVINGSDRFSDKRHEQAIYILNTLGDTFWKYSFIIFTHEAKMTDSQNESSESFLQSYIDSPGCSDIFMKIFNRVDKRYMKIELMSPEYSQSNEYWEKKVIELVDHISVINSMNKSIRFNCDLMIKGKELYVNSYKLLMKKISLLNEVEVLKYQIEMCNQGTQKLDEMQTSLSGQEGFTQEMVTLQQQISENETKRKDTEKRLENAQQEIKNTQSEVSNNTKTFMEKNIKKLLGFGGVATVATVVTLFGIGALKVMK</sequence>
<dbReference type="Gene3D" id="3.40.50.300">
    <property type="entry name" value="P-loop containing nucleotide triphosphate hydrolases"/>
    <property type="match status" value="1"/>
</dbReference>
<proteinExistence type="inferred from homology"/>
<reference evidence="7 8" key="1">
    <citation type="journal article" date="2023" name="BMC Biol.">
        <title>The compact genome of the sponge Oopsacas minuta (Hexactinellida) is lacking key metazoan core genes.</title>
        <authorList>
            <person name="Santini S."/>
            <person name="Schenkelaars Q."/>
            <person name="Jourda C."/>
            <person name="Duchesne M."/>
            <person name="Belahbib H."/>
            <person name="Rocher C."/>
            <person name="Selva M."/>
            <person name="Riesgo A."/>
            <person name="Vervoort M."/>
            <person name="Leys S.P."/>
            <person name="Kodjabachian L."/>
            <person name="Le Bivic A."/>
            <person name="Borchiellini C."/>
            <person name="Claverie J.M."/>
            <person name="Renard E."/>
        </authorList>
    </citation>
    <scope>NUCLEOTIDE SEQUENCE [LARGE SCALE GENOMIC DNA]</scope>
    <source>
        <strain evidence="7">SPO-2</strain>
    </source>
</reference>
<dbReference type="InterPro" id="IPR006703">
    <property type="entry name" value="G_AIG1"/>
</dbReference>
<dbReference type="InterPro" id="IPR027417">
    <property type="entry name" value="P-loop_NTPase"/>
</dbReference>
<dbReference type="GO" id="GO:0005525">
    <property type="term" value="F:GTP binding"/>
    <property type="evidence" value="ECO:0007669"/>
    <property type="project" value="UniProtKB-KW"/>
</dbReference>
<dbReference type="PROSITE" id="PS51720">
    <property type="entry name" value="G_AIG1"/>
    <property type="match status" value="1"/>
</dbReference>
<feature type="coiled-coil region" evidence="4">
    <location>
        <begin position="294"/>
        <end position="335"/>
    </location>
</feature>
<evidence type="ECO:0000313" key="7">
    <source>
        <dbReference type="EMBL" id="KAI6649450.1"/>
    </source>
</evidence>
<evidence type="ECO:0000259" key="6">
    <source>
        <dbReference type="PROSITE" id="PS51720"/>
    </source>
</evidence>
<keyword evidence="2" id="KW-0547">Nucleotide-binding</keyword>
<evidence type="ECO:0000256" key="2">
    <source>
        <dbReference type="ARBA" id="ARBA00022741"/>
    </source>
</evidence>
<keyword evidence="4" id="KW-0175">Coiled coil</keyword>
<comment type="caution">
    <text evidence="7">The sequence shown here is derived from an EMBL/GenBank/DDBJ whole genome shotgun (WGS) entry which is preliminary data.</text>
</comment>
<dbReference type="Pfam" id="PF04548">
    <property type="entry name" value="AIG1"/>
    <property type="match status" value="1"/>
</dbReference>
<comment type="similarity">
    <text evidence="1">Belongs to the TRAFAC class TrmE-Era-EngA-EngB-Septin-like GTPase superfamily. AIG1/Toc34/Toc159-like paraseptin GTPase family. IAN subfamily.</text>
</comment>
<dbReference type="AlphaFoldDB" id="A0AAV7JLY5"/>
<accession>A0AAV7JLY5</accession>
<name>A0AAV7JLY5_9METZ</name>
<dbReference type="PANTHER" id="PTHR10903:SF184">
    <property type="entry name" value="GTP-BINDING PROTEIN A"/>
    <property type="match status" value="1"/>
</dbReference>
<keyword evidence="3" id="KW-0342">GTP-binding</keyword>
<keyword evidence="8" id="KW-1185">Reference proteome</keyword>
<evidence type="ECO:0000256" key="3">
    <source>
        <dbReference type="ARBA" id="ARBA00023134"/>
    </source>
</evidence>
<dbReference type="Proteomes" id="UP001165289">
    <property type="component" value="Unassembled WGS sequence"/>
</dbReference>
<feature type="transmembrane region" description="Helical" evidence="5">
    <location>
        <begin position="344"/>
        <end position="365"/>
    </location>
</feature>
<evidence type="ECO:0000313" key="8">
    <source>
        <dbReference type="Proteomes" id="UP001165289"/>
    </source>
</evidence>
<keyword evidence="5" id="KW-1133">Transmembrane helix</keyword>
<evidence type="ECO:0000256" key="1">
    <source>
        <dbReference type="ARBA" id="ARBA00008535"/>
    </source>
</evidence>
<keyword evidence="5" id="KW-0812">Transmembrane</keyword>
<dbReference type="SUPFAM" id="SSF52540">
    <property type="entry name" value="P-loop containing nucleoside triphosphate hydrolases"/>
    <property type="match status" value="2"/>
</dbReference>
<feature type="domain" description="AIG1-type G" evidence="6">
    <location>
        <begin position="23"/>
        <end position="240"/>
    </location>
</feature>
<protein>
    <submittedName>
        <fullName evidence="7">Protein AIG1-like isoform X2</fullName>
    </submittedName>
</protein>
<gene>
    <name evidence="7" type="ORF">LOD99_11815</name>
</gene>